<dbReference type="PANTHER" id="PTHR30620:SF16">
    <property type="entry name" value="LYSOSOMAL BETA GLUCOSIDASE"/>
    <property type="match status" value="1"/>
</dbReference>
<keyword evidence="6" id="KW-0326">Glycosidase</keyword>
<feature type="domain" description="Glycoside hydrolase family 3 N-terminal" evidence="8">
    <location>
        <begin position="4"/>
        <end position="95"/>
    </location>
</feature>
<name>A0A6L3WBE1_9ACTN</name>
<proteinExistence type="inferred from homology"/>
<dbReference type="PANTHER" id="PTHR30620">
    <property type="entry name" value="PERIPLASMIC BETA-GLUCOSIDASE-RELATED"/>
    <property type="match status" value="1"/>
</dbReference>
<comment type="similarity">
    <text evidence="2">Belongs to the glycosyl hydrolase 3 family.</text>
</comment>
<reference evidence="9 10" key="1">
    <citation type="submission" date="2019-09" db="EMBL/GenBank/DDBJ databases">
        <title>Actinomadura physcomitrii sp. nov., a novel actinomycete isolated from moss [Physcomitrium sphaericum (Ludw) Fuernr].</title>
        <authorList>
            <person name="Liu C."/>
            <person name="Zhuang X."/>
        </authorList>
    </citation>
    <scope>NUCLEOTIDE SEQUENCE [LARGE SCALE GENOMIC DNA]</scope>
    <source>
        <strain evidence="9 10">CYP1-1B</strain>
    </source>
</reference>
<keyword evidence="10" id="KW-1185">Reference proteome</keyword>
<evidence type="ECO:0000256" key="4">
    <source>
        <dbReference type="ARBA" id="ARBA00022729"/>
    </source>
</evidence>
<keyword evidence="4" id="KW-0732">Signal</keyword>
<evidence type="ECO:0000313" key="10">
    <source>
        <dbReference type="Proteomes" id="UP000483004"/>
    </source>
</evidence>
<evidence type="ECO:0000313" key="9">
    <source>
        <dbReference type="EMBL" id="KAB2390389.1"/>
    </source>
</evidence>
<dbReference type="InterPro" id="IPR017853">
    <property type="entry name" value="GH"/>
</dbReference>
<dbReference type="SUPFAM" id="SSF51445">
    <property type="entry name" value="(Trans)glycosidases"/>
    <property type="match status" value="1"/>
</dbReference>
<protein>
    <recommendedName>
        <fullName evidence="3">beta-glucosidase</fullName>
        <ecNumber evidence="3">3.2.1.21</ecNumber>
    </recommendedName>
</protein>
<dbReference type="GO" id="GO:0008422">
    <property type="term" value="F:beta-glucosidase activity"/>
    <property type="evidence" value="ECO:0007669"/>
    <property type="project" value="UniProtKB-EC"/>
</dbReference>
<evidence type="ECO:0000259" key="8">
    <source>
        <dbReference type="Pfam" id="PF00933"/>
    </source>
</evidence>
<evidence type="ECO:0000256" key="6">
    <source>
        <dbReference type="ARBA" id="ARBA00023295"/>
    </source>
</evidence>
<dbReference type="Pfam" id="PF00933">
    <property type="entry name" value="Glyco_hydro_3"/>
    <property type="match status" value="1"/>
</dbReference>
<dbReference type="OrthoDB" id="3187421at2"/>
<dbReference type="EC" id="3.2.1.21" evidence="3"/>
<evidence type="ECO:0000256" key="2">
    <source>
        <dbReference type="ARBA" id="ARBA00005336"/>
    </source>
</evidence>
<comment type="caution">
    <text evidence="9">The sequence shown here is derived from an EMBL/GenBank/DDBJ whole genome shotgun (WGS) entry which is preliminary data.</text>
</comment>
<dbReference type="Proteomes" id="UP000483004">
    <property type="component" value="Unassembled WGS sequence"/>
</dbReference>
<evidence type="ECO:0000256" key="1">
    <source>
        <dbReference type="ARBA" id="ARBA00000448"/>
    </source>
</evidence>
<dbReference type="AlphaFoldDB" id="A0A6L3WBE1"/>
<dbReference type="GO" id="GO:0009251">
    <property type="term" value="P:glucan catabolic process"/>
    <property type="evidence" value="ECO:0007669"/>
    <property type="project" value="TreeGrafter"/>
</dbReference>
<keyword evidence="5" id="KW-0378">Hydrolase</keyword>
<dbReference type="RefSeq" id="WP_151537813.1">
    <property type="nucleotide sequence ID" value="NZ_WBMR01000001.1"/>
</dbReference>
<feature type="compositionally biased region" description="Low complexity" evidence="7">
    <location>
        <begin position="102"/>
        <end position="111"/>
    </location>
</feature>
<feature type="region of interest" description="Disordered" evidence="7">
    <location>
        <begin position="101"/>
        <end position="136"/>
    </location>
</feature>
<sequence length="136" mass="14740">MFSVITSLLRERFGFDGIVCTDWGLLNDVEMGGATLAARAWGVENLSPRDRALKALEAGVDQFGGESCPELVVELVKDGAVSEERIDASVRRLLREKFRLGSSTPPRSIRTPPSPPSDGRTSARPAWRPSAGRSPC</sequence>
<accession>A0A6L3WBE1</accession>
<comment type="catalytic activity">
    <reaction evidence="1">
        <text>Hydrolysis of terminal, non-reducing beta-D-glucosyl residues with release of beta-D-glucose.</text>
        <dbReference type="EC" id="3.2.1.21"/>
    </reaction>
</comment>
<dbReference type="InterPro" id="IPR051915">
    <property type="entry name" value="Cellulose_Degrad_GH3"/>
</dbReference>
<dbReference type="InterPro" id="IPR036962">
    <property type="entry name" value="Glyco_hydro_3_N_sf"/>
</dbReference>
<organism evidence="9 10">
    <name type="scientific">Actinomadura montaniterrae</name>
    <dbReference type="NCBI Taxonomy" id="1803903"/>
    <lineage>
        <taxon>Bacteria</taxon>
        <taxon>Bacillati</taxon>
        <taxon>Actinomycetota</taxon>
        <taxon>Actinomycetes</taxon>
        <taxon>Streptosporangiales</taxon>
        <taxon>Thermomonosporaceae</taxon>
        <taxon>Actinomadura</taxon>
    </lineage>
</organism>
<evidence type="ECO:0000256" key="7">
    <source>
        <dbReference type="SAM" id="MobiDB-lite"/>
    </source>
</evidence>
<dbReference type="Gene3D" id="3.20.20.300">
    <property type="entry name" value="Glycoside hydrolase, family 3, N-terminal domain"/>
    <property type="match status" value="1"/>
</dbReference>
<dbReference type="EMBL" id="WBMR01000001">
    <property type="protein sequence ID" value="KAB2390389.1"/>
    <property type="molecule type" value="Genomic_DNA"/>
</dbReference>
<evidence type="ECO:0000256" key="5">
    <source>
        <dbReference type="ARBA" id="ARBA00022801"/>
    </source>
</evidence>
<gene>
    <name evidence="9" type="ORF">F9B16_00715</name>
</gene>
<evidence type="ECO:0000256" key="3">
    <source>
        <dbReference type="ARBA" id="ARBA00012744"/>
    </source>
</evidence>
<dbReference type="InterPro" id="IPR001764">
    <property type="entry name" value="Glyco_hydro_3_N"/>
</dbReference>